<sequence length="262" mass="28325">MAISTRTITSLTAPITQSNLVSALQTAFTNAGFDAPIQIFTSGTDQILVYRTILDNSKTYGAIFLRLRITNTLGIFQQLVSTWNTGTSSGTDASTEVGYATFLNSINITFNSFNSVSNNQPEVRQVIVTQNSLFAPLGLIFPENRPSRWDLNSYPYGFIWTSNNPSGLRTTTRNPYSNPDFSTYINDSNLSGTSPTGDGNDLARGIILKSISNNGIGCQTSNDIGYGCVLGLPRFTSIPITGTNQAWTTINNVAGGLCLRTQ</sequence>
<proteinExistence type="predicted"/>
<dbReference type="Proteomes" id="UP000661112">
    <property type="component" value="Unassembled WGS sequence"/>
</dbReference>
<evidence type="ECO:0000313" key="1">
    <source>
        <dbReference type="EMBL" id="MBD2503133.1"/>
    </source>
</evidence>
<evidence type="ECO:0000313" key="2">
    <source>
        <dbReference type="Proteomes" id="UP000661112"/>
    </source>
</evidence>
<accession>A0ABR8D7I3</accession>
<gene>
    <name evidence="1" type="ORF">H6G83_21430</name>
</gene>
<reference evidence="1 2" key="1">
    <citation type="journal article" date="2020" name="ISME J.">
        <title>Comparative genomics reveals insights into cyanobacterial evolution and habitat adaptation.</title>
        <authorList>
            <person name="Chen M.Y."/>
            <person name="Teng W.K."/>
            <person name="Zhao L."/>
            <person name="Hu C.X."/>
            <person name="Zhou Y.K."/>
            <person name="Han B.P."/>
            <person name="Song L.R."/>
            <person name="Shu W.S."/>
        </authorList>
    </citation>
    <scope>NUCLEOTIDE SEQUENCE [LARGE SCALE GENOMIC DNA]</scope>
    <source>
        <strain evidence="1 2">FACHB-119</strain>
    </source>
</reference>
<comment type="caution">
    <text evidence="1">The sequence shown here is derived from an EMBL/GenBank/DDBJ whole genome shotgun (WGS) entry which is preliminary data.</text>
</comment>
<keyword evidence="2" id="KW-1185">Reference proteome</keyword>
<dbReference type="EMBL" id="JACJSG010000031">
    <property type="protein sequence ID" value="MBD2503133.1"/>
    <property type="molecule type" value="Genomic_DNA"/>
</dbReference>
<name>A0ABR8D7I3_9NOST</name>
<organism evidence="1 2">
    <name type="scientific">Anabaena azotica FACHB-119</name>
    <dbReference type="NCBI Taxonomy" id="947527"/>
    <lineage>
        <taxon>Bacteria</taxon>
        <taxon>Bacillati</taxon>
        <taxon>Cyanobacteriota</taxon>
        <taxon>Cyanophyceae</taxon>
        <taxon>Nostocales</taxon>
        <taxon>Nostocaceae</taxon>
        <taxon>Anabaena</taxon>
        <taxon>Anabaena azotica</taxon>
    </lineage>
</organism>
<dbReference type="RefSeq" id="WP_190475998.1">
    <property type="nucleotide sequence ID" value="NZ_JACJSG010000031.1"/>
</dbReference>
<protein>
    <submittedName>
        <fullName evidence="1">Uncharacterized protein</fullName>
    </submittedName>
</protein>